<organism evidence="13 14">
    <name type="scientific">Basidiobolus meristosporus CBS 931.73</name>
    <dbReference type="NCBI Taxonomy" id="1314790"/>
    <lineage>
        <taxon>Eukaryota</taxon>
        <taxon>Fungi</taxon>
        <taxon>Fungi incertae sedis</taxon>
        <taxon>Zoopagomycota</taxon>
        <taxon>Entomophthoromycotina</taxon>
        <taxon>Basidiobolomycetes</taxon>
        <taxon>Basidiobolales</taxon>
        <taxon>Basidiobolaceae</taxon>
        <taxon>Basidiobolus</taxon>
    </lineage>
</organism>
<keyword evidence="6 10" id="KW-0648">Protein biosynthesis</keyword>
<dbReference type="FunFam" id="2.170.220.10:FF:000001">
    <property type="entry name" value="methionine--tRNA ligase, mitochondrial"/>
    <property type="match status" value="1"/>
</dbReference>
<dbReference type="SUPFAM" id="SSF52374">
    <property type="entry name" value="Nucleotidylyl transferase"/>
    <property type="match status" value="1"/>
</dbReference>
<dbReference type="GO" id="GO:0006431">
    <property type="term" value="P:methionyl-tRNA aminoacylation"/>
    <property type="evidence" value="ECO:0007669"/>
    <property type="project" value="InterPro"/>
</dbReference>
<dbReference type="Proteomes" id="UP000193498">
    <property type="component" value="Unassembled WGS sequence"/>
</dbReference>
<evidence type="ECO:0000256" key="8">
    <source>
        <dbReference type="ARBA" id="ARBA00047364"/>
    </source>
</evidence>
<dbReference type="CDD" id="cd07957">
    <property type="entry name" value="Anticodon_Ia_Met"/>
    <property type="match status" value="1"/>
</dbReference>
<dbReference type="InterPro" id="IPR014758">
    <property type="entry name" value="Met-tRNA_synth"/>
</dbReference>
<dbReference type="Gene3D" id="2.170.220.10">
    <property type="match status" value="1"/>
</dbReference>
<dbReference type="CDD" id="cd00814">
    <property type="entry name" value="MetRS_core"/>
    <property type="match status" value="1"/>
</dbReference>
<dbReference type="AlphaFoldDB" id="A0A1Y1Y761"/>
<dbReference type="PANTHER" id="PTHR43326">
    <property type="entry name" value="METHIONYL-TRNA SYNTHETASE"/>
    <property type="match status" value="1"/>
</dbReference>
<evidence type="ECO:0000259" key="12">
    <source>
        <dbReference type="Pfam" id="PF19303"/>
    </source>
</evidence>
<dbReference type="InterPro" id="IPR009080">
    <property type="entry name" value="tRNAsynth_Ia_anticodon-bd"/>
</dbReference>
<evidence type="ECO:0000256" key="7">
    <source>
        <dbReference type="ARBA" id="ARBA00023146"/>
    </source>
</evidence>
<dbReference type="InterPro" id="IPR015413">
    <property type="entry name" value="Methionyl/Leucyl_tRNA_Synth"/>
</dbReference>
<accession>A0A1Y1Y761</accession>
<evidence type="ECO:0000256" key="4">
    <source>
        <dbReference type="ARBA" id="ARBA00022741"/>
    </source>
</evidence>
<dbReference type="FunCoup" id="A0A1Y1Y761">
    <property type="interactions" value="355"/>
</dbReference>
<dbReference type="PANTHER" id="PTHR43326:SF1">
    <property type="entry name" value="METHIONINE--TRNA LIGASE, MITOCHONDRIAL"/>
    <property type="match status" value="1"/>
</dbReference>
<keyword evidence="5 10" id="KW-0067">ATP-binding</keyword>
<dbReference type="InterPro" id="IPR014729">
    <property type="entry name" value="Rossmann-like_a/b/a_fold"/>
</dbReference>
<dbReference type="GO" id="GO:0005739">
    <property type="term" value="C:mitochondrion"/>
    <property type="evidence" value="ECO:0007669"/>
    <property type="project" value="UniProtKB-ARBA"/>
</dbReference>
<keyword evidence="14" id="KW-1185">Reference proteome</keyword>
<keyword evidence="7 10" id="KW-0030">Aminoacyl-tRNA synthetase</keyword>
<dbReference type="GO" id="GO:0005524">
    <property type="term" value="F:ATP binding"/>
    <property type="evidence" value="ECO:0007669"/>
    <property type="project" value="UniProtKB-KW"/>
</dbReference>
<evidence type="ECO:0000313" key="13">
    <source>
        <dbReference type="EMBL" id="ORX93566.1"/>
    </source>
</evidence>
<dbReference type="InterPro" id="IPR033911">
    <property type="entry name" value="MetRS_core"/>
</dbReference>
<comment type="similarity">
    <text evidence="1 10">Belongs to the class-I aminoacyl-tRNA synthetase family.</text>
</comment>
<dbReference type="OrthoDB" id="24670at2759"/>
<dbReference type="EMBL" id="MCFE01000231">
    <property type="protein sequence ID" value="ORX93566.1"/>
    <property type="molecule type" value="Genomic_DNA"/>
</dbReference>
<dbReference type="InterPro" id="IPR023457">
    <property type="entry name" value="Met-tRNA_synth_2"/>
</dbReference>
<dbReference type="Pfam" id="PF19303">
    <property type="entry name" value="Anticodon_3"/>
    <property type="match status" value="1"/>
</dbReference>
<dbReference type="Pfam" id="PF09334">
    <property type="entry name" value="tRNA-synt_1g"/>
    <property type="match status" value="1"/>
</dbReference>
<dbReference type="SUPFAM" id="SSF47323">
    <property type="entry name" value="Anticodon-binding domain of a subclass of class I aminoacyl-tRNA synthetases"/>
    <property type="match status" value="1"/>
</dbReference>
<evidence type="ECO:0000256" key="3">
    <source>
        <dbReference type="ARBA" id="ARBA00022598"/>
    </source>
</evidence>
<reference evidence="13 14" key="1">
    <citation type="submission" date="2016-07" db="EMBL/GenBank/DDBJ databases">
        <title>Pervasive Adenine N6-methylation of Active Genes in Fungi.</title>
        <authorList>
            <consortium name="DOE Joint Genome Institute"/>
            <person name="Mondo S.J."/>
            <person name="Dannebaum R.O."/>
            <person name="Kuo R.C."/>
            <person name="Labutti K."/>
            <person name="Haridas S."/>
            <person name="Kuo A."/>
            <person name="Salamov A."/>
            <person name="Ahrendt S.R."/>
            <person name="Lipzen A."/>
            <person name="Sullivan W."/>
            <person name="Andreopoulos W.B."/>
            <person name="Clum A."/>
            <person name="Lindquist E."/>
            <person name="Daum C."/>
            <person name="Ramamoorthy G.K."/>
            <person name="Gryganskyi A."/>
            <person name="Culley D."/>
            <person name="Magnuson J.K."/>
            <person name="James T.Y."/>
            <person name="O'Malley M.A."/>
            <person name="Stajich J.E."/>
            <person name="Spatafora J.W."/>
            <person name="Visel A."/>
            <person name="Grigoriev I.V."/>
        </authorList>
    </citation>
    <scope>NUCLEOTIDE SEQUENCE [LARGE SCALE GENOMIC DNA]</scope>
    <source>
        <strain evidence="13 14">CBS 931.73</strain>
    </source>
</reference>
<dbReference type="Gene3D" id="3.40.50.620">
    <property type="entry name" value="HUPs"/>
    <property type="match status" value="1"/>
</dbReference>
<name>A0A1Y1Y761_9FUNG</name>
<dbReference type="NCBIfam" id="TIGR00398">
    <property type="entry name" value="metG"/>
    <property type="match status" value="1"/>
</dbReference>
<feature type="domain" description="Methionyl-tRNA synthetase anticodon-binding" evidence="12">
    <location>
        <begin position="444"/>
        <end position="543"/>
    </location>
</feature>
<dbReference type="InterPro" id="IPR041872">
    <property type="entry name" value="Anticodon_Met"/>
</dbReference>
<evidence type="ECO:0000256" key="2">
    <source>
        <dbReference type="ARBA" id="ARBA00012838"/>
    </source>
</evidence>
<comment type="caution">
    <text evidence="13">The sequence shown here is derived from an EMBL/GenBank/DDBJ whole genome shotgun (WGS) entry which is preliminary data.</text>
</comment>
<comment type="catalytic activity">
    <reaction evidence="8">
        <text>tRNA(Met) + L-methionine + ATP = L-methionyl-tRNA(Met) + AMP + diphosphate</text>
        <dbReference type="Rhea" id="RHEA:13481"/>
        <dbReference type="Rhea" id="RHEA-COMP:9667"/>
        <dbReference type="Rhea" id="RHEA-COMP:9698"/>
        <dbReference type="ChEBI" id="CHEBI:30616"/>
        <dbReference type="ChEBI" id="CHEBI:33019"/>
        <dbReference type="ChEBI" id="CHEBI:57844"/>
        <dbReference type="ChEBI" id="CHEBI:78442"/>
        <dbReference type="ChEBI" id="CHEBI:78530"/>
        <dbReference type="ChEBI" id="CHEBI:456215"/>
        <dbReference type="EC" id="6.1.1.10"/>
    </reaction>
</comment>
<evidence type="ECO:0000256" key="6">
    <source>
        <dbReference type="ARBA" id="ARBA00022917"/>
    </source>
</evidence>
<sequence>MLGYRQLLHKGFWSRAPVALASKQHHSYSLKGSAFHFTTLAATATEEEKKPYYITTPIYYVNAVPHLGHLYTSVLADTIKRYQEVKGNKVVLCTGTDEHGLKIQQAAAKDGLPPQEFCDKVSVKFKELCDVSNVQYTDFIRTTEKRHKLAVAEIWKTLMDKGFIYKGSHEGWYSISDEAFYPATQVTESVDPKTGESFMVAAESGSRVEWTTEENYKFKLPLLRDKLLAWLKENPEVIYPSSRHNEVVTWLENGVSDLSVSRPRSRLDWGISVPNDPEHTIYVWLDALTNYLTVTGYPWTGDQIPTQMKQGGYPADVHIIGKDILRFHAIYWPAFLMAAELPLPKRILSHAHWTMGKQKMSKSRGNVVDPTELIQRVGLDPVRYFLMRDGGITNDGDYTDENIMTRYKKDLAGQLGNLMARSTSKTLNITETIPSVQIPQSLEEVDPRDQALHKALMELPALYEQNLDTFETGRGLSAVFEMIAEANKHFGDNAPWNLVKQPSESARLQTVLRYSYEALRTAGILLQPVMPEKSQILLNKLAVPPSERSFKHSSLGMGWKTSVPLGPDCGVLFPRL</sequence>
<evidence type="ECO:0000256" key="9">
    <source>
        <dbReference type="ARBA" id="ARBA00068817"/>
    </source>
</evidence>
<evidence type="ECO:0000256" key="5">
    <source>
        <dbReference type="ARBA" id="ARBA00022840"/>
    </source>
</evidence>
<keyword evidence="4 10" id="KW-0547">Nucleotide-binding</keyword>
<dbReference type="InParanoid" id="A0A1Y1Y761"/>
<evidence type="ECO:0000256" key="10">
    <source>
        <dbReference type="RuleBase" id="RU363039"/>
    </source>
</evidence>
<protein>
    <recommendedName>
        <fullName evidence="9">Probable methionine--tRNA ligase, mitochondrial</fullName>
        <ecNumber evidence="2">6.1.1.10</ecNumber>
    </recommendedName>
</protein>
<dbReference type="PRINTS" id="PR01041">
    <property type="entry name" value="TRNASYNTHMET"/>
</dbReference>
<gene>
    <name evidence="13" type="ORF">K493DRAFT_315936</name>
</gene>
<evidence type="ECO:0000256" key="1">
    <source>
        <dbReference type="ARBA" id="ARBA00005594"/>
    </source>
</evidence>
<keyword evidence="3 10" id="KW-0436">Ligase</keyword>
<proteinExistence type="inferred from homology"/>
<dbReference type="Gene3D" id="1.10.730.10">
    <property type="entry name" value="Isoleucyl-tRNA Synthetase, Domain 1"/>
    <property type="match status" value="1"/>
</dbReference>
<dbReference type="STRING" id="1314790.A0A1Y1Y761"/>
<feature type="domain" description="Methionyl/Leucyl tRNA synthetase" evidence="11">
    <location>
        <begin position="52"/>
        <end position="422"/>
    </location>
</feature>
<dbReference type="EC" id="6.1.1.10" evidence="2"/>
<evidence type="ECO:0000313" key="14">
    <source>
        <dbReference type="Proteomes" id="UP000193498"/>
    </source>
</evidence>
<dbReference type="GO" id="GO:0004825">
    <property type="term" value="F:methionine-tRNA ligase activity"/>
    <property type="evidence" value="ECO:0007669"/>
    <property type="project" value="UniProtKB-EC"/>
</dbReference>
<evidence type="ECO:0000259" key="11">
    <source>
        <dbReference type="Pfam" id="PF09334"/>
    </source>
</evidence>